<sequence>MRSSRAWRRPPLLLLLLLLLALGACVFAATREQFCSLCQRHTMCLYSGVSSRCHQGRLVRGVSPAEQQAIVDLTNQLRNRVALGQEWRGSPGRQPPAANMQRVAWDEEVASVAQRWADQCNYSHDSCRNVPDTYVGQNIYQRSQYPVSAMNDRGNWSEPIYAWYDEVALMAASQVSSYQNREDIGHYTQTVWASTNRIGCGYTFYQDGDWGKKYYVCNYAPGGNYVGQPLYQVGSPRSACPASSGDTGTPDPAYPGLCGPASTKTTTTNSNPAASSTPTGAAIPAAAAAAPAAGPRAAGTPAAGTTAAGIPASTPTNVNFGDNTVGGGFPSFTDTGTFSPDYF</sequence>
<dbReference type="GO" id="GO:0005576">
    <property type="term" value="C:extracellular region"/>
    <property type="evidence" value="ECO:0007669"/>
    <property type="project" value="UniProtKB-SubCell"/>
</dbReference>
<feature type="chain" id="PRO_5042891617" description="SCP domain-containing protein" evidence="2">
    <location>
        <begin position="29"/>
        <end position="343"/>
    </location>
</feature>
<dbReference type="InterPro" id="IPR018244">
    <property type="entry name" value="Allrgn_V5/Tpx1_CS"/>
</dbReference>
<dbReference type="InterPro" id="IPR014044">
    <property type="entry name" value="CAP_dom"/>
</dbReference>
<evidence type="ECO:0000313" key="4">
    <source>
        <dbReference type="EMBL" id="KAK7869117.1"/>
    </source>
</evidence>
<feature type="compositionally biased region" description="Low complexity" evidence="1">
    <location>
        <begin position="260"/>
        <end position="279"/>
    </location>
</feature>
<evidence type="ECO:0000313" key="5">
    <source>
        <dbReference type="Proteomes" id="UP001378592"/>
    </source>
</evidence>
<comment type="caution">
    <text evidence="4">The sequence shown here is derived from an EMBL/GenBank/DDBJ whole genome shotgun (WGS) entry which is preliminary data.</text>
</comment>
<dbReference type="SUPFAM" id="SSF55797">
    <property type="entry name" value="PR-1-like"/>
    <property type="match status" value="1"/>
</dbReference>
<dbReference type="SMART" id="SM00198">
    <property type="entry name" value="SCP"/>
    <property type="match status" value="1"/>
</dbReference>
<evidence type="ECO:0000256" key="1">
    <source>
        <dbReference type="SAM" id="MobiDB-lite"/>
    </source>
</evidence>
<reference evidence="4 5" key="1">
    <citation type="submission" date="2024-03" db="EMBL/GenBank/DDBJ databases">
        <title>The genome assembly and annotation of the cricket Gryllus longicercus Weissman &amp; Gray.</title>
        <authorList>
            <person name="Szrajer S."/>
            <person name="Gray D."/>
            <person name="Ylla G."/>
        </authorList>
    </citation>
    <scope>NUCLEOTIDE SEQUENCE [LARGE SCALE GENOMIC DNA]</scope>
    <source>
        <strain evidence="4">DAG 2021-001</strain>
        <tissue evidence="4">Whole body minus gut</tissue>
    </source>
</reference>
<keyword evidence="5" id="KW-1185">Reference proteome</keyword>
<dbReference type="InterPro" id="IPR001283">
    <property type="entry name" value="CRISP-related"/>
</dbReference>
<dbReference type="PROSITE" id="PS51257">
    <property type="entry name" value="PROKAR_LIPOPROTEIN"/>
    <property type="match status" value="1"/>
</dbReference>
<name>A0AAN9VZ76_9ORTH</name>
<dbReference type="PRINTS" id="PR00838">
    <property type="entry name" value="V5ALLERGEN"/>
</dbReference>
<keyword evidence="2" id="KW-0732">Signal</keyword>
<evidence type="ECO:0000256" key="2">
    <source>
        <dbReference type="SAM" id="SignalP"/>
    </source>
</evidence>
<dbReference type="PRINTS" id="PR00837">
    <property type="entry name" value="V5TPXLIKE"/>
</dbReference>
<proteinExistence type="predicted"/>
<gene>
    <name evidence="4" type="ORF">R5R35_006585</name>
</gene>
<dbReference type="Pfam" id="PF00188">
    <property type="entry name" value="CAP"/>
    <property type="match status" value="1"/>
</dbReference>
<dbReference type="Gene3D" id="3.40.33.10">
    <property type="entry name" value="CAP"/>
    <property type="match status" value="1"/>
</dbReference>
<dbReference type="CDD" id="cd05380">
    <property type="entry name" value="CAP_euk"/>
    <property type="match status" value="1"/>
</dbReference>
<feature type="region of interest" description="Disordered" evidence="1">
    <location>
        <begin position="294"/>
        <end position="316"/>
    </location>
</feature>
<dbReference type="InterPro" id="IPR002413">
    <property type="entry name" value="V5_allergen-like"/>
</dbReference>
<evidence type="ECO:0000259" key="3">
    <source>
        <dbReference type="SMART" id="SM00198"/>
    </source>
</evidence>
<protein>
    <recommendedName>
        <fullName evidence="3">SCP domain-containing protein</fullName>
    </recommendedName>
</protein>
<dbReference type="PANTHER" id="PTHR10334">
    <property type="entry name" value="CYSTEINE-RICH SECRETORY PROTEIN-RELATED"/>
    <property type="match status" value="1"/>
</dbReference>
<accession>A0AAN9VZ76</accession>
<feature type="domain" description="SCP" evidence="3">
    <location>
        <begin position="65"/>
        <end position="227"/>
    </location>
</feature>
<dbReference type="Proteomes" id="UP001378592">
    <property type="component" value="Unassembled WGS sequence"/>
</dbReference>
<organism evidence="4 5">
    <name type="scientific">Gryllus longicercus</name>
    <dbReference type="NCBI Taxonomy" id="2509291"/>
    <lineage>
        <taxon>Eukaryota</taxon>
        <taxon>Metazoa</taxon>
        <taxon>Ecdysozoa</taxon>
        <taxon>Arthropoda</taxon>
        <taxon>Hexapoda</taxon>
        <taxon>Insecta</taxon>
        <taxon>Pterygota</taxon>
        <taxon>Neoptera</taxon>
        <taxon>Polyneoptera</taxon>
        <taxon>Orthoptera</taxon>
        <taxon>Ensifera</taxon>
        <taxon>Gryllidea</taxon>
        <taxon>Grylloidea</taxon>
        <taxon>Gryllidae</taxon>
        <taxon>Gryllinae</taxon>
        <taxon>Gryllus</taxon>
    </lineage>
</organism>
<dbReference type="InterPro" id="IPR035940">
    <property type="entry name" value="CAP_sf"/>
</dbReference>
<feature type="region of interest" description="Disordered" evidence="1">
    <location>
        <begin position="236"/>
        <end position="279"/>
    </location>
</feature>
<dbReference type="AlphaFoldDB" id="A0AAN9VZ76"/>
<feature type="signal peptide" evidence="2">
    <location>
        <begin position="1"/>
        <end position="28"/>
    </location>
</feature>
<dbReference type="PROSITE" id="PS01010">
    <property type="entry name" value="CRISP_2"/>
    <property type="match status" value="1"/>
</dbReference>
<dbReference type="EMBL" id="JAZDUA010000079">
    <property type="protein sequence ID" value="KAK7869117.1"/>
    <property type="molecule type" value="Genomic_DNA"/>
</dbReference>